<comment type="caution">
    <text evidence="1">The sequence shown here is derived from an EMBL/GenBank/DDBJ whole genome shotgun (WGS) entry which is preliminary data.</text>
</comment>
<accession>A0A8X6IQ96</accession>
<proteinExistence type="predicted"/>
<dbReference type="AlphaFoldDB" id="A0A8X6IQ96"/>
<keyword evidence="2" id="KW-1185">Reference proteome</keyword>
<protein>
    <submittedName>
        <fullName evidence="1">Uncharacterized protein</fullName>
    </submittedName>
</protein>
<dbReference type="Proteomes" id="UP000887013">
    <property type="component" value="Unassembled WGS sequence"/>
</dbReference>
<dbReference type="EMBL" id="BMAW01092613">
    <property type="protein sequence ID" value="GFS55813.1"/>
    <property type="molecule type" value="Genomic_DNA"/>
</dbReference>
<gene>
    <name evidence="1" type="ORF">NPIL_223201</name>
</gene>
<organism evidence="1 2">
    <name type="scientific">Nephila pilipes</name>
    <name type="common">Giant wood spider</name>
    <name type="synonym">Nephila maculata</name>
    <dbReference type="NCBI Taxonomy" id="299642"/>
    <lineage>
        <taxon>Eukaryota</taxon>
        <taxon>Metazoa</taxon>
        <taxon>Ecdysozoa</taxon>
        <taxon>Arthropoda</taxon>
        <taxon>Chelicerata</taxon>
        <taxon>Arachnida</taxon>
        <taxon>Araneae</taxon>
        <taxon>Araneomorphae</taxon>
        <taxon>Entelegynae</taxon>
        <taxon>Araneoidea</taxon>
        <taxon>Nephilidae</taxon>
        <taxon>Nephila</taxon>
    </lineage>
</organism>
<evidence type="ECO:0000313" key="2">
    <source>
        <dbReference type="Proteomes" id="UP000887013"/>
    </source>
</evidence>
<dbReference type="OrthoDB" id="6471633at2759"/>
<evidence type="ECO:0000313" key="1">
    <source>
        <dbReference type="EMBL" id="GFS55813.1"/>
    </source>
</evidence>
<name>A0A8X6IQ96_NEPPI</name>
<sequence>MLNLGWTINIHSASATDIIRIDPILINIGVRSGGSILAKGQNASKPLGLYLSIRKVRDVGKSLLYWKKRSECMENLDETDPEPVFDSWEEVIPDPIMRTMSTWTKMWICVAR</sequence>
<reference evidence="1" key="1">
    <citation type="submission" date="2020-08" db="EMBL/GenBank/DDBJ databases">
        <title>Multicomponent nature underlies the extraordinary mechanical properties of spider dragline silk.</title>
        <authorList>
            <person name="Kono N."/>
            <person name="Nakamura H."/>
            <person name="Mori M."/>
            <person name="Yoshida Y."/>
            <person name="Ohtoshi R."/>
            <person name="Malay A.D."/>
            <person name="Moran D.A.P."/>
            <person name="Tomita M."/>
            <person name="Numata K."/>
            <person name="Arakawa K."/>
        </authorList>
    </citation>
    <scope>NUCLEOTIDE SEQUENCE</scope>
</reference>